<dbReference type="InterPro" id="IPR036691">
    <property type="entry name" value="Endo/exonu/phosph_ase_sf"/>
</dbReference>
<dbReference type="GO" id="GO:0006506">
    <property type="term" value="P:GPI anchor biosynthetic process"/>
    <property type="evidence" value="ECO:0007669"/>
    <property type="project" value="TreeGrafter"/>
</dbReference>
<name>A0A6J6BQ29_9ZZZZ</name>
<dbReference type="SUPFAM" id="SSF56219">
    <property type="entry name" value="DNase I-like"/>
    <property type="match status" value="1"/>
</dbReference>
<reference evidence="2" key="1">
    <citation type="submission" date="2020-05" db="EMBL/GenBank/DDBJ databases">
        <authorList>
            <person name="Chiriac C."/>
            <person name="Salcher M."/>
            <person name="Ghai R."/>
            <person name="Kavagutti S V."/>
        </authorList>
    </citation>
    <scope>NUCLEOTIDE SEQUENCE</scope>
</reference>
<evidence type="ECO:0000313" key="2">
    <source>
        <dbReference type="EMBL" id="CAB4541260.1"/>
    </source>
</evidence>
<dbReference type="Pfam" id="PF03372">
    <property type="entry name" value="Exo_endo_phos"/>
    <property type="match status" value="1"/>
</dbReference>
<dbReference type="EMBL" id="CAEZSC010000077">
    <property type="protein sequence ID" value="CAB4541260.1"/>
    <property type="molecule type" value="Genomic_DNA"/>
</dbReference>
<dbReference type="PANTHER" id="PTHR14859">
    <property type="entry name" value="CALCOFLUOR WHITE HYPERSENSITIVE PROTEIN PRECURSOR"/>
    <property type="match status" value="1"/>
</dbReference>
<dbReference type="AlphaFoldDB" id="A0A6J6BQ29"/>
<protein>
    <submittedName>
        <fullName evidence="2">Unannotated protein</fullName>
    </submittedName>
</protein>
<proteinExistence type="predicted"/>
<dbReference type="InterPro" id="IPR005135">
    <property type="entry name" value="Endo/exonuclease/phosphatase"/>
</dbReference>
<accession>A0A6J6BQ29</accession>
<evidence type="ECO:0000259" key="1">
    <source>
        <dbReference type="Pfam" id="PF03372"/>
    </source>
</evidence>
<dbReference type="PANTHER" id="PTHR14859:SF1">
    <property type="entry name" value="PGAP2-INTERACTING PROTEIN"/>
    <property type="match status" value="1"/>
</dbReference>
<organism evidence="2">
    <name type="scientific">freshwater metagenome</name>
    <dbReference type="NCBI Taxonomy" id="449393"/>
    <lineage>
        <taxon>unclassified sequences</taxon>
        <taxon>metagenomes</taxon>
        <taxon>ecological metagenomes</taxon>
    </lineage>
</organism>
<dbReference type="Gene3D" id="3.60.10.10">
    <property type="entry name" value="Endonuclease/exonuclease/phosphatase"/>
    <property type="match status" value="1"/>
</dbReference>
<feature type="domain" description="Endonuclease/exonuclease/phosphatase" evidence="1">
    <location>
        <begin position="4"/>
        <end position="286"/>
    </location>
</feature>
<dbReference type="InterPro" id="IPR051916">
    <property type="entry name" value="GPI-anchor_lipid_remodeler"/>
</dbReference>
<dbReference type="GO" id="GO:0016020">
    <property type="term" value="C:membrane"/>
    <property type="evidence" value="ECO:0007669"/>
    <property type="project" value="GOC"/>
</dbReference>
<sequence length="301" mass="33436">MRIATWNLLHGQPIPPTSTPTLQSEAENLEQIANFIAASQIDVIGLQEVDGDQPRSGNHSQVARIAEHLQLNNTHTSSTAPVKLQEHPHFAFTRTVIGTPGFKWRALQKDEQVLNPQDGEPSYGVGLISRVPALKWHTLNLGKSLIGLPLAVPGGKDGKSIRLLYVKDEPRIALAAQLENGYTVAVTHLSFVPLVNLWQLFRVKRWLTKLAIDKSKIILMGDLNLLFNIPVRPKFLTRWVSLNPQKSYPSWKPAVKFDYILTKKSSLGTTPIAQSVAVERSGFSDHLPIVADMNIDAEFII</sequence>
<gene>
    <name evidence="2" type="ORF">UFOPK1380_01060</name>
</gene>
<dbReference type="GO" id="GO:0003824">
    <property type="term" value="F:catalytic activity"/>
    <property type="evidence" value="ECO:0007669"/>
    <property type="project" value="InterPro"/>
</dbReference>